<evidence type="ECO:0000313" key="1">
    <source>
        <dbReference type="EMBL" id="KAK3714990.1"/>
    </source>
</evidence>
<reference evidence="1" key="1">
    <citation type="submission" date="2023-07" db="EMBL/GenBank/DDBJ databases">
        <title>Black Yeasts Isolated from many extreme environments.</title>
        <authorList>
            <person name="Coleine C."/>
            <person name="Stajich J.E."/>
            <person name="Selbmann L."/>
        </authorList>
    </citation>
    <scope>NUCLEOTIDE SEQUENCE</scope>
    <source>
        <strain evidence="1">CCFEE 5714</strain>
    </source>
</reference>
<dbReference type="EMBL" id="JAUTXU010000052">
    <property type="protein sequence ID" value="KAK3714990.1"/>
    <property type="molecule type" value="Genomic_DNA"/>
</dbReference>
<accession>A0ACC3NEA3</accession>
<proteinExistence type="predicted"/>
<protein>
    <submittedName>
        <fullName evidence="1">Uncharacterized protein</fullName>
    </submittedName>
</protein>
<name>A0ACC3NEA3_9PEZI</name>
<sequence>MDDSMIETSFNSPTIELQQENGQPRSPMIKEEPIDKIEPWKYDPDEIIDLLTDDEEDQATSPPVPMDAEPLKSSTTGGIFDDRAEKVQSRPAKSVDQVLALQQKMANQFRARNQPKKSPVRDDGAAEYLALQKVYDRKKARNEITMQEEIDFIKAMSAENARIRKKAADEEYDRSPSPEAKEGLFVSDNEGVASPPPREKSDEEPAPRTKRGRKRAAAEDDEGPAPKRAKKATGRGAKKAKKVPGTDYTDKDVDDVLAQARADKGAKAKKANAQPKPKPKSRKRQGPEMTNLNSIFGNDVFQDTAATRDLAEQPTFTQHKGRRADALKSLIASVPSESVDVAKADKRYLDAAMKDFTGHASVTPAPGGLWHVKGMKTCLKHYQILGTAFMRRRENDAHPPKGGILADEMGLGKTVMMLANVVNGKASSNSKSKATLIVASPALVSQWEQEIRQHCDTRRENKHGLGRVMRYHSGSRVQSNDIEEMLQSADVVLTTYTEVCRSYPKAVMPPHLVTASQKDAHWRSLWETQRGILHRVRWFRVVLDEAQSIKNHQSHTSMACRALNTSISWAVTGTPILNSIKEFYPYFKFLGEPNTGTYKIFKENFCSPDDPDGKEKLNVFLRKFMIRRTHLDTLFNARLLDLPTPRQHTLWLEFNEVERQIYEIVKKRFIQRINTMAKAEGLQKKFSNIWSMILRLRQICAHPLLVFSSCLDLLEREDFEKLNAITASEDESTGEGASLLTHLRHVLKANADSETIEGGISSAVLTENSSTFVDVDDAQVDTGGKHGQSFRIRKYLDVYKKTDKWEEAKEKSQCCGCRQLPEDPYVTSCDHIYCLKCLIGLQHLSARRGHDGAKCSECGTFYKSSRPCDEGFDTLEARETSTSAADQPTKRSKAKKKEDEIDWIGIRGEILPSAKTLATKAAILEWIKEDPTVKIIIYTQFIPMVRILGKVCASESWPYANYTGQMSHESREKSLADFCDNPETRVLIASLRAGGLGLNVTAASRVIMIDPWWNQAVEQQAFCRVFRIGQQKETRMTRVVIKNSIDAAMMALKERKNIEIDEVMTNGSKAKDLTVETLMRLFGKTSEDEEGRPFIFVEDDGPEHLRVPNIDKEDEEQFMGNEE</sequence>
<dbReference type="Proteomes" id="UP001281147">
    <property type="component" value="Unassembled WGS sequence"/>
</dbReference>
<comment type="caution">
    <text evidence="1">The sequence shown here is derived from an EMBL/GenBank/DDBJ whole genome shotgun (WGS) entry which is preliminary data.</text>
</comment>
<keyword evidence="2" id="KW-1185">Reference proteome</keyword>
<organism evidence="1 2">
    <name type="scientific">Vermiconidia calcicola</name>
    <dbReference type="NCBI Taxonomy" id="1690605"/>
    <lineage>
        <taxon>Eukaryota</taxon>
        <taxon>Fungi</taxon>
        <taxon>Dikarya</taxon>
        <taxon>Ascomycota</taxon>
        <taxon>Pezizomycotina</taxon>
        <taxon>Dothideomycetes</taxon>
        <taxon>Dothideomycetidae</taxon>
        <taxon>Mycosphaerellales</taxon>
        <taxon>Extremaceae</taxon>
        <taxon>Vermiconidia</taxon>
    </lineage>
</organism>
<gene>
    <name evidence="1" type="ORF">LTR37_007480</name>
</gene>
<evidence type="ECO:0000313" key="2">
    <source>
        <dbReference type="Proteomes" id="UP001281147"/>
    </source>
</evidence>